<dbReference type="Proteomes" id="UP000663929">
    <property type="component" value="Chromosome"/>
</dbReference>
<evidence type="ECO:0000313" key="3">
    <source>
        <dbReference type="Proteomes" id="UP000663929"/>
    </source>
</evidence>
<keyword evidence="3" id="KW-1185">Reference proteome</keyword>
<dbReference type="PANTHER" id="PTHR47495">
    <property type="entry name" value="ALDEHYDE DEHYDROGENASE"/>
    <property type="match status" value="1"/>
</dbReference>
<name>A0A8A4TEW7_SULCO</name>
<dbReference type="SUPFAM" id="SSF56003">
    <property type="entry name" value="Molybdenum cofactor-binding domain"/>
    <property type="match status" value="2"/>
</dbReference>
<dbReference type="InterPro" id="IPR037165">
    <property type="entry name" value="AldOxase/xan_DH_Mopterin-bd_sf"/>
</dbReference>
<feature type="domain" description="Aldehyde oxidase/xanthine dehydrogenase a/b hammerhead" evidence="1">
    <location>
        <begin position="202"/>
        <end position="289"/>
    </location>
</feature>
<dbReference type="RefSeq" id="WP_237377742.1">
    <property type="nucleotide sequence ID" value="NZ_CP071793.1"/>
</dbReference>
<dbReference type="AlphaFoldDB" id="A0A8A4TEW7"/>
<proteinExistence type="predicted"/>
<dbReference type="GO" id="GO:0016491">
    <property type="term" value="F:oxidoreductase activity"/>
    <property type="evidence" value="ECO:0007669"/>
    <property type="project" value="InterPro"/>
</dbReference>
<dbReference type="PIRSF" id="PIRSF036389">
    <property type="entry name" value="IOR_B"/>
    <property type="match status" value="1"/>
</dbReference>
<gene>
    <name evidence="2" type="ORF">J3U87_21050</name>
</gene>
<dbReference type="Pfam" id="PF20256">
    <property type="entry name" value="MoCoBD_2"/>
    <property type="match status" value="2"/>
</dbReference>
<dbReference type="Pfam" id="PF02738">
    <property type="entry name" value="MoCoBD_1"/>
    <property type="match status" value="1"/>
</dbReference>
<dbReference type="InterPro" id="IPR008274">
    <property type="entry name" value="AldOxase/xan_DH_MoCoBD1"/>
</dbReference>
<dbReference type="InterPro" id="IPR046867">
    <property type="entry name" value="AldOxase/xan_DH_MoCoBD2"/>
</dbReference>
<protein>
    <submittedName>
        <fullName evidence="2">Xanthine dehydrogenase family protein molybdopterin-binding subunit</fullName>
    </submittedName>
</protein>
<accession>A0A8A4TEW7</accession>
<dbReference type="Gene3D" id="3.30.365.10">
    <property type="entry name" value="Aldehyde oxidase/xanthine dehydrogenase, molybdopterin binding domain"/>
    <property type="match status" value="4"/>
</dbReference>
<dbReference type="InterPro" id="IPR000674">
    <property type="entry name" value="Ald_Oxase/Xan_DH_a/b"/>
</dbReference>
<dbReference type="InterPro" id="IPR012368">
    <property type="entry name" value="OxRdtase_Mopterin-bd_su_IorB"/>
</dbReference>
<organism evidence="2 3">
    <name type="scientific">Sulfidibacter corallicola</name>
    <dbReference type="NCBI Taxonomy" id="2818388"/>
    <lineage>
        <taxon>Bacteria</taxon>
        <taxon>Pseudomonadati</taxon>
        <taxon>Acidobacteriota</taxon>
        <taxon>Holophagae</taxon>
        <taxon>Acanthopleuribacterales</taxon>
        <taxon>Acanthopleuribacteraceae</taxon>
        <taxon>Sulfidibacter</taxon>
    </lineage>
</organism>
<dbReference type="SMART" id="SM01008">
    <property type="entry name" value="Ald_Xan_dh_C"/>
    <property type="match status" value="1"/>
</dbReference>
<reference evidence="2" key="1">
    <citation type="submission" date="2021-03" db="EMBL/GenBank/DDBJ databases">
        <title>Acanthopleuribacteraceae sp. M133.</title>
        <authorList>
            <person name="Wang G."/>
        </authorList>
    </citation>
    <scope>NUCLEOTIDE SEQUENCE</scope>
    <source>
        <strain evidence="2">M133</strain>
    </source>
</reference>
<evidence type="ECO:0000313" key="2">
    <source>
        <dbReference type="EMBL" id="QTD48080.1"/>
    </source>
</evidence>
<dbReference type="KEGG" id="scor:J3U87_21050"/>
<dbReference type="InterPro" id="IPR052516">
    <property type="entry name" value="N-heterocyclic_Hydroxylase"/>
</dbReference>
<dbReference type="EMBL" id="CP071793">
    <property type="protein sequence ID" value="QTD48080.1"/>
    <property type="molecule type" value="Genomic_DNA"/>
</dbReference>
<evidence type="ECO:0000259" key="1">
    <source>
        <dbReference type="SMART" id="SM01008"/>
    </source>
</evidence>
<dbReference type="PANTHER" id="PTHR47495:SF3">
    <property type="entry name" value="BLR6219 PROTEIN"/>
    <property type="match status" value="1"/>
</dbReference>
<dbReference type="Gene3D" id="3.90.1170.50">
    <property type="entry name" value="Aldehyde oxidase/xanthine dehydrogenase, a/b hammerhead"/>
    <property type="match status" value="1"/>
</dbReference>
<sequence>MDRRSFLKVIQGGGAALVLAVSLPRCSPGEKARFDEASGNLIVGAMLEIGEDDRITVVVPKPEMGQGVRHGLAMLVAEELDAAWSRVDLKQAPFDERFGDQQVSGSYSVIALWQPMRQAGAAAREMIVRAAAKKWGVSDKEIEISEGTVRVAHDPQTKTSLGALARAAAEQPIPKSPVLKDPKAFKLIGTSVPNPDLTDIVRGTQAFGLDTRRPNLRYAVIVRCPYFDGELESHDPATAQGVPGVHSVVPLSGRSAPNHMSPGVAVVADTTWAAMQGAKALVVTWKPANGAKENSGDLATQFEKRRGEPGITVHESGNAQKALSEGRETVEAVYTLPFLAHAPMEPMNCTAIASASHCEIWAPTQSPGWAARAVSEALGLPLKAITVNVIRMGGAFGRRVNPDFVLEAAILARETGQPIQVVWRREDDMRHGFFRPSNIHLMQGVLDSDGKPEALHHHLFSSSISSTYNGVGHAAAHEPESHGSTMDLPYAIANRRFAFSELHSVVRQGWWRSVAYSYNIFAVESFIDELAIAANKDPLAFRLDLLASREAFSPNPNAADQVVDPGRQAAVLRLAAEKAGWGAELPAGAGRGIAACWYYTSRTYTAAVVDVRADEEGRLSVDRVVIAADCGIAIHPDTVRAQLEGSVVYGLSAALFQRITLRNGTVEQANFDSYPALRFSQTPPIEVHLVPSAEAPGGIGEPGLPPVAPALANAVFAATGHRHRELPIPSTLG</sequence>